<keyword evidence="1 2" id="KW-0963">Cytoplasm</keyword>
<comment type="subcellular location">
    <subcellularLocation>
        <location evidence="2">Cytoplasm</location>
    </subcellularLocation>
</comment>
<evidence type="ECO:0000313" key="4">
    <source>
        <dbReference type="Proteomes" id="UP000182412"/>
    </source>
</evidence>
<proteinExistence type="inferred from homology"/>
<dbReference type="RefSeq" id="WP_074573337.1">
    <property type="nucleotide sequence ID" value="NZ_FNJQ01000038.1"/>
</dbReference>
<dbReference type="AlphaFoldDB" id="A0A1H0UTQ7"/>
<protein>
    <recommendedName>
        <fullName evidence="2">UPF0291 protein SAMN05216366_13814</fullName>
    </recommendedName>
</protein>
<dbReference type="PANTHER" id="PTHR37300">
    <property type="entry name" value="UPF0291 PROTEIN CBO2609/CLC_2481"/>
    <property type="match status" value="1"/>
</dbReference>
<evidence type="ECO:0000256" key="1">
    <source>
        <dbReference type="ARBA" id="ARBA00022490"/>
    </source>
</evidence>
<dbReference type="EMBL" id="FNJQ01000038">
    <property type="protein sequence ID" value="SDP69481.1"/>
    <property type="molecule type" value="Genomic_DNA"/>
</dbReference>
<dbReference type="Proteomes" id="UP000182412">
    <property type="component" value="Unassembled WGS sequence"/>
</dbReference>
<dbReference type="HAMAP" id="MF_01103">
    <property type="entry name" value="UPF0291"/>
    <property type="match status" value="1"/>
</dbReference>
<dbReference type="PANTHER" id="PTHR37300:SF1">
    <property type="entry name" value="UPF0291 PROTEIN YNZC"/>
    <property type="match status" value="1"/>
</dbReference>
<organism evidence="3 4">
    <name type="scientific">Selenomonas ruminantium</name>
    <dbReference type="NCBI Taxonomy" id="971"/>
    <lineage>
        <taxon>Bacteria</taxon>
        <taxon>Bacillati</taxon>
        <taxon>Bacillota</taxon>
        <taxon>Negativicutes</taxon>
        <taxon>Selenomonadales</taxon>
        <taxon>Selenomonadaceae</taxon>
        <taxon>Selenomonas</taxon>
    </lineage>
</organism>
<dbReference type="InterPro" id="IPR009242">
    <property type="entry name" value="DUF896"/>
</dbReference>
<dbReference type="OrthoDB" id="390105at2"/>
<reference evidence="3 4" key="1">
    <citation type="submission" date="2016-10" db="EMBL/GenBank/DDBJ databases">
        <authorList>
            <person name="de Groot N.N."/>
        </authorList>
    </citation>
    <scope>NUCLEOTIDE SEQUENCE [LARGE SCALE GENOMIC DNA]</scope>
    <source>
        <strain evidence="3 4">S137</strain>
    </source>
</reference>
<dbReference type="Pfam" id="PF05979">
    <property type="entry name" value="DUF896"/>
    <property type="match status" value="1"/>
</dbReference>
<dbReference type="SUPFAM" id="SSF158221">
    <property type="entry name" value="YnzC-like"/>
    <property type="match status" value="1"/>
</dbReference>
<accession>A0A1H0UTQ7</accession>
<dbReference type="GO" id="GO:0005737">
    <property type="term" value="C:cytoplasm"/>
    <property type="evidence" value="ECO:0007669"/>
    <property type="project" value="UniProtKB-SubCell"/>
</dbReference>
<evidence type="ECO:0000313" key="3">
    <source>
        <dbReference type="EMBL" id="SDP69481.1"/>
    </source>
</evidence>
<sequence>MITKELIARINELSRKQRAAGLSDEEKKEQKNLREIYLEGIRGQMRQMLDNIEIVDDPKAAASAMQAPLASDPKITRINEVAINLRPYVN</sequence>
<comment type="similarity">
    <text evidence="2">Belongs to the UPF0291 family.</text>
</comment>
<evidence type="ECO:0000256" key="2">
    <source>
        <dbReference type="HAMAP-Rule" id="MF_01103"/>
    </source>
</evidence>
<name>A0A1H0UTQ7_SELRU</name>
<dbReference type="Gene3D" id="1.10.287.540">
    <property type="entry name" value="Helix hairpin bin"/>
    <property type="match status" value="1"/>
</dbReference>
<gene>
    <name evidence="3" type="ORF">SAMN05216366_13814</name>
</gene>